<dbReference type="EMBL" id="AWWK01000039">
    <property type="protein sequence ID" value="ETY74033.1"/>
    <property type="molecule type" value="Genomic_DNA"/>
</dbReference>
<dbReference type="InterPro" id="IPR050445">
    <property type="entry name" value="Bact_polysacc_biosynth/exp"/>
</dbReference>
<gene>
    <name evidence="15" type="ORF">LFAB_09270</name>
</gene>
<protein>
    <recommendedName>
        <fullName evidence="4">Capsular polysaccharide biosynthesis protein CpsC</fullName>
    </recommendedName>
</protein>
<dbReference type="AlphaFoldDB" id="W6T8C8"/>
<keyword evidence="7" id="KW-0972">Capsule biogenesis/degradation</keyword>
<keyword evidence="10" id="KW-0270">Exopolysaccharide synthesis</keyword>
<feature type="transmembrane region" description="Helical" evidence="12">
    <location>
        <begin position="21"/>
        <end position="41"/>
    </location>
</feature>
<dbReference type="InterPro" id="IPR003856">
    <property type="entry name" value="LPS_length_determ_N"/>
</dbReference>
<evidence type="ECO:0000256" key="7">
    <source>
        <dbReference type="ARBA" id="ARBA00022903"/>
    </source>
</evidence>
<comment type="function">
    <text evidence="11">Required for CpsD phosphorylation. Involved in the regulation of capsular polysaccharide biosynthesis. May be part of a complex that directs the coordinated polymerization and export to the cell surface of the capsular polysaccharide.</text>
</comment>
<dbReference type="GO" id="GO:0004713">
    <property type="term" value="F:protein tyrosine kinase activity"/>
    <property type="evidence" value="ECO:0007669"/>
    <property type="project" value="TreeGrafter"/>
</dbReference>
<evidence type="ECO:0000256" key="9">
    <source>
        <dbReference type="ARBA" id="ARBA00023136"/>
    </source>
</evidence>
<feature type="domain" description="Tyrosine-protein kinase G-rich" evidence="14">
    <location>
        <begin position="133"/>
        <end position="197"/>
    </location>
</feature>
<evidence type="ECO:0000259" key="14">
    <source>
        <dbReference type="Pfam" id="PF13807"/>
    </source>
</evidence>
<dbReference type="PANTHER" id="PTHR32309:SF13">
    <property type="entry name" value="FERRIC ENTEROBACTIN TRANSPORT PROTEIN FEPE"/>
    <property type="match status" value="1"/>
</dbReference>
<dbReference type="RefSeq" id="WP_051502063.1">
    <property type="nucleotide sequence ID" value="NZ_KK036492.1"/>
</dbReference>
<keyword evidence="5" id="KW-1003">Cell membrane</keyword>
<dbReference type="Pfam" id="PF02706">
    <property type="entry name" value="Wzz"/>
    <property type="match status" value="1"/>
</dbReference>
<comment type="caution">
    <text evidence="15">The sequence shown here is derived from an EMBL/GenBank/DDBJ whole genome shotgun (WGS) entry which is preliminary data.</text>
</comment>
<evidence type="ECO:0000256" key="11">
    <source>
        <dbReference type="ARBA" id="ARBA00045736"/>
    </source>
</evidence>
<keyword evidence="8 12" id="KW-1133">Transmembrane helix</keyword>
<evidence type="ECO:0000256" key="10">
    <source>
        <dbReference type="ARBA" id="ARBA00023169"/>
    </source>
</evidence>
<reference evidence="15 16" key="1">
    <citation type="journal article" date="2014" name="Genome Announc.">
        <title>Genome Sequence of Lactobacillus fabifermentans Strain T30PCM01, Isolated from Fermenting Grape Marc.</title>
        <authorList>
            <person name="Treu L."/>
            <person name="Vendramin V."/>
            <person name="Bovo B."/>
            <person name="Giacomini A."/>
            <person name="Corich V."/>
            <person name="Campanaro S."/>
        </authorList>
    </citation>
    <scope>NUCLEOTIDE SEQUENCE [LARGE SCALE GENOMIC DNA]</scope>
    <source>
        <strain evidence="15 16">T30PCM01</strain>
    </source>
</reference>
<name>W6T8C8_9LACO</name>
<evidence type="ECO:0000256" key="4">
    <source>
        <dbReference type="ARBA" id="ARBA00020739"/>
    </source>
</evidence>
<feature type="domain" description="Polysaccharide chain length determinant N-terminal" evidence="13">
    <location>
        <begin position="12"/>
        <end position="93"/>
    </location>
</feature>
<proteinExistence type="inferred from homology"/>
<dbReference type="HOGENOM" id="CLU_082668_1_0_9"/>
<evidence type="ECO:0000256" key="5">
    <source>
        <dbReference type="ARBA" id="ARBA00022475"/>
    </source>
</evidence>
<evidence type="ECO:0000256" key="3">
    <source>
        <dbReference type="ARBA" id="ARBA00006683"/>
    </source>
</evidence>
<sequence>MMDQAVSFDFFIRLVRKYWRAIVSFTVVGLIVAAGLTFFVITPKYQSSVQILVNRKNTNAATEYAGQQADVQMITTYKELIAGQVVLKPAKQQLSKRYGIERSLNTLKNEVSVTSTTNSQVFSIAVTDADAKASATIANQIARSFKNQVQKIIKVNNVTVVAPAETPSGAVSPKKPLNMLIGLVVGLLLGFVYAAIRILTDRRVHDADFLTDDLGLASLGLVNHQNQYSIKKQVSNLTVAHPTHDNQITSQTMKRV</sequence>
<organism evidence="15 16">
    <name type="scientific">Lactiplantibacillus fabifermentans T30PCM01</name>
    <dbReference type="NCBI Taxonomy" id="1400520"/>
    <lineage>
        <taxon>Bacteria</taxon>
        <taxon>Bacillati</taxon>
        <taxon>Bacillota</taxon>
        <taxon>Bacilli</taxon>
        <taxon>Lactobacillales</taxon>
        <taxon>Lactobacillaceae</taxon>
        <taxon>Lactiplantibacillus</taxon>
    </lineage>
</organism>
<dbReference type="STRING" id="1400520.LFAB_09270"/>
<dbReference type="PATRIC" id="fig|1400520.3.peg.1810"/>
<comment type="subcellular location">
    <subcellularLocation>
        <location evidence="1">Cell membrane</location>
        <topology evidence="1">Multi-pass membrane protein</topology>
    </subcellularLocation>
</comment>
<dbReference type="eggNOG" id="COG3944">
    <property type="taxonomic scope" value="Bacteria"/>
</dbReference>
<keyword evidence="6 12" id="KW-0812">Transmembrane</keyword>
<feature type="transmembrane region" description="Helical" evidence="12">
    <location>
        <begin position="177"/>
        <end position="196"/>
    </location>
</feature>
<dbReference type="Proteomes" id="UP000019247">
    <property type="component" value="Unassembled WGS sequence"/>
</dbReference>
<accession>W6T8C8</accession>
<keyword evidence="9 12" id="KW-0472">Membrane</keyword>
<dbReference type="Pfam" id="PF13807">
    <property type="entry name" value="GNVR"/>
    <property type="match status" value="1"/>
</dbReference>
<dbReference type="GO" id="GO:0000271">
    <property type="term" value="P:polysaccharide biosynthetic process"/>
    <property type="evidence" value="ECO:0007669"/>
    <property type="project" value="UniProtKB-KW"/>
</dbReference>
<evidence type="ECO:0000313" key="15">
    <source>
        <dbReference type="EMBL" id="ETY74033.1"/>
    </source>
</evidence>
<evidence type="ECO:0000259" key="13">
    <source>
        <dbReference type="Pfam" id="PF02706"/>
    </source>
</evidence>
<evidence type="ECO:0000256" key="12">
    <source>
        <dbReference type="SAM" id="Phobius"/>
    </source>
</evidence>
<evidence type="ECO:0000256" key="1">
    <source>
        <dbReference type="ARBA" id="ARBA00004651"/>
    </source>
</evidence>
<dbReference type="InterPro" id="IPR032807">
    <property type="entry name" value="GNVR"/>
</dbReference>
<comment type="pathway">
    <text evidence="2">Capsule biogenesis; capsule polysaccharide biosynthesis.</text>
</comment>
<evidence type="ECO:0000256" key="6">
    <source>
        <dbReference type="ARBA" id="ARBA00022692"/>
    </source>
</evidence>
<dbReference type="GO" id="GO:0005886">
    <property type="term" value="C:plasma membrane"/>
    <property type="evidence" value="ECO:0007669"/>
    <property type="project" value="UniProtKB-SubCell"/>
</dbReference>
<comment type="similarity">
    <text evidence="3">Belongs to the CpsC/CapA family.</text>
</comment>
<evidence type="ECO:0000256" key="2">
    <source>
        <dbReference type="ARBA" id="ARBA00005132"/>
    </source>
</evidence>
<dbReference type="OrthoDB" id="2360475at2"/>
<evidence type="ECO:0000313" key="16">
    <source>
        <dbReference type="Proteomes" id="UP000019247"/>
    </source>
</evidence>
<evidence type="ECO:0000256" key="8">
    <source>
        <dbReference type="ARBA" id="ARBA00022989"/>
    </source>
</evidence>
<dbReference type="PANTHER" id="PTHR32309">
    <property type="entry name" value="TYROSINE-PROTEIN KINASE"/>
    <property type="match status" value="1"/>
</dbReference>